<evidence type="ECO:0000313" key="2">
    <source>
        <dbReference type="EMBL" id="PSB18547.1"/>
    </source>
</evidence>
<accession>A0A2T1DDK8</accession>
<dbReference type="OrthoDB" id="5768410at2"/>
<dbReference type="InterPro" id="IPR008538">
    <property type="entry name" value="Uma2"/>
</dbReference>
<proteinExistence type="predicted"/>
<keyword evidence="2" id="KW-0540">Nuclease</keyword>
<dbReference type="Proteomes" id="UP000238634">
    <property type="component" value="Unassembled WGS sequence"/>
</dbReference>
<keyword evidence="2" id="KW-0378">Hydrolase</keyword>
<reference evidence="2 3" key="2">
    <citation type="submission" date="2018-03" db="EMBL/GenBank/DDBJ databases">
        <title>The ancient ancestry and fast evolution of plastids.</title>
        <authorList>
            <person name="Moore K.R."/>
            <person name="Magnabosco C."/>
            <person name="Momper L."/>
            <person name="Gold D.A."/>
            <person name="Bosak T."/>
            <person name="Fournier G.P."/>
        </authorList>
    </citation>
    <scope>NUCLEOTIDE SEQUENCE [LARGE SCALE GENOMIC DNA]</scope>
    <source>
        <strain evidence="2 3">ULC007</strain>
    </source>
</reference>
<name>A0A2T1DDK8_9CYAN</name>
<dbReference type="RefSeq" id="WP_073072418.1">
    <property type="nucleotide sequence ID" value="NZ_MPPI01000016.1"/>
</dbReference>
<sequence>MVSTNDAIAPQALAEKRISLYNISWQTYETISNALGDRSSPRLTYYGDTLEITTFSELHETASELIGDFVEILVEKADLNIKSLGSTTLNRPDLRAGAEPDKCYYIQNEPLVRGRTVDLKTDPPPDLVVEIDITHTDINKKALYQQMGVNEFWRYDGRTLTLYHLQGGNYQEVQTSPTFSWVPKETLYRFLRDCAEQGETQAKRTFRNWVREQIQLLGTNG</sequence>
<dbReference type="AlphaFoldDB" id="A0A2T1DDK8"/>
<dbReference type="InterPro" id="IPR011335">
    <property type="entry name" value="Restrct_endonuc-II-like"/>
</dbReference>
<feature type="domain" description="Putative restriction endonuclease" evidence="1">
    <location>
        <begin position="25"/>
        <end position="178"/>
    </location>
</feature>
<comment type="caution">
    <text evidence="2">The sequence shown here is derived from an EMBL/GenBank/DDBJ whole genome shotgun (WGS) entry which is preliminary data.</text>
</comment>
<dbReference type="EMBL" id="PVWG01000016">
    <property type="protein sequence ID" value="PSB18547.1"/>
    <property type="molecule type" value="Genomic_DNA"/>
</dbReference>
<protein>
    <submittedName>
        <fullName evidence="2">Uma2 family endonuclease</fullName>
    </submittedName>
</protein>
<evidence type="ECO:0000259" key="1">
    <source>
        <dbReference type="Pfam" id="PF05685"/>
    </source>
</evidence>
<keyword evidence="2" id="KW-0255">Endonuclease</keyword>
<dbReference type="Gene3D" id="3.90.1570.10">
    <property type="entry name" value="tt1808, chain A"/>
    <property type="match status" value="1"/>
</dbReference>
<keyword evidence="3" id="KW-1185">Reference proteome</keyword>
<dbReference type="Pfam" id="PF05685">
    <property type="entry name" value="Uma2"/>
    <property type="match status" value="1"/>
</dbReference>
<dbReference type="CDD" id="cd06260">
    <property type="entry name" value="DUF820-like"/>
    <property type="match status" value="1"/>
</dbReference>
<reference evidence="2 3" key="1">
    <citation type="submission" date="2018-02" db="EMBL/GenBank/DDBJ databases">
        <authorList>
            <person name="Cohen D.B."/>
            <person name="Kent A.D."/>
        </authorList>
    </citation>
    <scope>NUCLEOTIDE SEQUENCE [LARGE SCALE GENOMIC DNA]</scope>
    <source>
        <strain evidence="2 3">ULC007</strain>
    </source>
</reference>
<dbReference type="SUPFAM" id="SSF52980">
    <property type="entry name" value="Restriction endonuclease-like"/>
    <property type="match status" value="1"/>
</dbReference>
<organism evidence="2 3">
    <name type="scientific">Phormidesmis priestleyi ULC007</name>
    <dbReference type="NCBI Taxonomy" id="1920490"/>
    <lineage>
        <taxon>Bacteria</taxon>
        <taxon>Bacillati</taxon>
        <taxon>Cyanobacteriota</taxon>
        <taxon>Cyanophyceae</taxon>
        <taxon>Leptolyngbyales</taxon>
        <taxon>Leptolyngbyaceae</taxon>
        <taxon>Phormidesmis</taxon>
    </lineage>
</organism>
<dbReference type="InterPro" id="IPR012296">
    <property type="entry name" value="Nuclease_put_TT1808"/>
</dbReference>
<dbReference type="STRING" id="1920490.GCA_001895925_00327"/>
<dbReference type="GO" id="GO:0004519">
    <property type="term" value="F:endonuclease activity"/>
    <property type="evidence" value="ECO:0007669"/>
    <property type="project" value="UniProtKB-KW"/>
</dbReference>
<gene>
    <name evidence="2" type="ORF">C7B65_14710</name>
</gene>
<dbReference type="PANTHER" id="PTHR47152">
    <property type="entry name" value="SLR2084 PROTEIN-RELATED"/>
    <property type="match status" value="1"/>
</dbReference>
<evidence type="ECO:0000313" key="3">
    <source>
        <dbReference type="Proteomes" id="UP000238634"/>
    </source>
</evidence>